<dbReference type="Gene3D" id="3.40.50.12580">
    <property type="match status" value="1"/>
</dbReference>
<keyword evidence="4 8" id="KW-0808">Transferase</keyword>
<dbReference type="InterPro" id="IPR043148">
    <property type="entry name" value="TagF_C"/>
</dbReference>
<dbReference type="RefSeq" id="WP_089832352.1">
    <property type="nucleotide sequence ID" value="NZ_FOXC01000021.1"/>
</dbReference>
<dbReference type="Proteomes" id="UP000242243">
    <property type="component" value="Unassembled WGS sequence"/>
</dbReference>
<dbReference type="InterPro" id="IPR001173">
    <property type="entry name" value="Glyco_trans_2-like"/>
</dbReference>
<evidence type="ECO:0000313" key="9">
    <source>
        <dbReference type="Proteomes" id="UP000242243"/>
    </source>
</evidence>
<organism evidence="8 9">
    <name type="scientific">Halolactibacillus halophilus</name>
    <dbReference type="NCBI Taxonomy" id="306540"/>
    <lineage>
        <taxon>Bacteria</taxon>
        <taxon>Bacillati</taxon>
        <taxon>Bacillota</taxon>
        <taxon>Bacilli</taxon>
        <taxon>Bacillales</taxon>
        <taxon>Bacillaceae</taxon>
        <taxon>Halolactibacillus</taxon>
    </lineage>
</organism>
<dbReference type="InterPro" id="IPR043149">
    <property type="entry name" value="TagF_N"/>
</dbReference>
<dbReference type="GO" id="GO:0047355">
    <property type="term" value="F:CDP-glycerol glycerophosphotransferase activity"/>
    <property type="evidence" value="ECO:0007669"/>
    <property type="project" value="InterPro"/>
</dbReference>
<dbReference type="Pfam" id="PF04464">
    <property type="entry name" value="Glyphos_transf"/>
    <property type="match status" value="1"/>
</dbReference>
<keyword evidence="6" id="KW-0472">Membrane</keyword>
<dbReference type="Pfam" id="PF00535">
    <property type="entry name" value="Glycos_transf_2"/>
    <property type="match status" value="1"/>
</dbReference>
<evidence type="ECO:0000256" key="6">
    <source>
        <dbReference type="ARBA" id="ARBA00023136"/>
    </source>
</evidence>
<dbReference type="GO" id="GO:0005886">
    <property type="term" value="C:plasma membrane"/>
    <property type="evidence" value="ECO:0007669"/>
    <property type="project" value="UniProtKB-SubCell"/>
</dbReference>
<dbReference type="InterPro" id="IPR051612">
    <property type="entry name" value="Teichoic_Acid_Biosynth"/>
</dbReference>
<keyword evidence="5" id="KW-0777">Teichoic acid biosynthesis</keyword>
<dbReference type="CDD" id="cd00761">
    <property type="entry name" value="Glyco_tranf_GTA_type"/>
    <property type="match status" value="1"/>
</dbReference>
<evidence type="ECO:0000256" key="2">
    <source>
        <dbReference type="ARBA" id="ARBA00010488"/>
    </source>
</evidence>
<dbReference type="Gene3D" id="3.90.550.10">
    <property type="entry name" value="Spore Coat Polysaccharide Biosynthesis Protein SpsA, Chain A"/>
    <property type="match status" value="1"/>
</dbReference>
<protein>
    <submittedName>
        <fullName evidence="8">CDP-glycerol glycerophosphotransferase</fullName>
    </submittedName>
</protein>
<reference evidence="8 9" key="1">
    <citation type="submission" date="2016-10" db="EMBL/GenBank/DDBJ databases">
        <authorList>
            <person name="de Groot N.N."/>
        </authorList>
    </citation>
    <scope>NUCLEOTIDE SEQUENCE [LARGE SCALE GENOMIC DNA]</scope>
    <source>
        <strain evidence="8 9">DSM 17073</strain>
    </source>
</reference>
<dbReference type="Gene3D" id="3.40.50.11820">
    <property type="match status" value="1"/>
</dbReference>
<comment type="subcellular location">
    <subcellularLocation>
        <location evidence="1">Cell membrane</location>
        <topology evidence="1">Peripheral membrane protein</topology>
    </subcellularLocation>
</comment>
<evidence type="ECO:0000313" key="8">
    <source>
        <dbReference type="EMBL" id="SFP45455.1"/>
    </source>
</evidence>
<comment type="similarity">
    <text evidence="2">Belongs to the CDP-glycerol glycerophosphotransferase family.</text>
</comment>
<dbReference type="SUPFAM" id="SSF53756">
    <property type="entry name" value="UDP-Glycosyltransferase/glycogen phosphorylase"/>
    <property type="match status" value="1"/>
</dbReference>
<keyword evidence="3" id="KW-1003">Cell membrane</keyword>
<dbReference type="GO" id="GO:0019350">
    <property type="term" value="P:teichoic acid biosynthetic process"/>
    <property type="evidence" value="ECO:0007669"/>
    <property type="project" value="UniProtKB-KW"/>
</dbReference>
<dbReference type="PANTHER" id="PTHR37316:SF3">
    <property type="entry name" value="TEICHOIC ACID GLYCEROL-PHOSPHATE TRANSFERASE"/>
    <property type="match status" value="1"/>
</dbReference>
<evidence type="ECO:0000256" key="3">
    <source>
        <dbReference type="ARBA" id="ARBA00022475"/>
    </source>
</evidence>
<dbReference type="STRING" id="306540.SAMN05421839_12142"/>
<dbReference type="AlphaFoldDB" id="A0A1I5QGR7"/>
<name>A0A1I5QGR7_9BACI</name>
<evidence type="ECO:0000256" key="4">
    <source>
        <dbReference type="ARBA" id="ARBA00022679"/>
    </source>
</evidence>
<evidence type="ECO:0000259" key="7">
    <source>
        <dbReference type="Pfam" id="PF00535"/>
    </source>
</evidence>
<gene>
    <name evidence="8" type="ORF">SAMN05421839_12142</name>
</gene>
<dbReference type="InterPro" id="IPR007554">
    <property type="entry name" value="Glycerophosphate_synth"/>
</dbReference>
<dbReference type="EMBL" id="FOXC01000021">
    <property type="protein sequence ID" value="SFP45455.1"/>
    <property type="molecule type" value="Genomic_DNA"/>
</dbReference>
<proteinExistence type="inferred from homology"/>
<accession>A0A1I5QGR7</accession>
<feature type="domain" description="Glycosyltransferase 2-like" evidence="7">
    <location>
        <begin position="5"/>
        <end position="121"/>
    </location>
</feature>
<dbReference type="SUPFAM" id="SSF53448">
    <property type="entry name" value="Nucleotide-diphospho-sugar transferases"/>
    <property type="match status" value="1"/>
</dbReference>
<evidence type="ECO:0000256" key="5">
    <source>
        <dbReference type="ARBA" id="ARBA00022944"/>
    </source>
</evidence>
<dbReference type="OrthoDB" id="9811865at2"/>
<dbReference type="PANTHER" id="PTHR37316">
    <property type="entry name" value="TEICHOIC ACID GLYCEROL-PHOSPHATE PRIMASE"/>
    <property type="match status" value="1"/>
</dbReference>
<dbReference type="InterPro" id="IPR029044">
    <property type="entry name" value="Nucleotide-diphossugar_trans"/>
</dbReference>
<sequence>MEQVSIIMPVYNSEIYLWESLRSVLNQTYKNIEVILINDGSTDSTLDIITSLAREDKRIVNYTTQGNKGVAQSRLTGLQMAKGSYIYFLDSDDFLDERAIERLINAKGNNLVTVGKMVNATKYEKQEFIGNDEPKIYRKKRTKLFKKRSILHALIQKEILIDEIDKLVVDARHFSDLSYIARVIEQTSEIVYVSSSIYYKRLRNDPLNHPSLMQEDMLSKLQSYLTMMSVLKDRYSSKLKVKKYLDHQFLNYYRKSIVTYLKKQNQSEEIFELLVKISNCFEEKALQNKSIILKREFKPILQNNYLKYTKIMNAHNTLRDIKRAGRSKHYLYTFLYRNVFIKIQMDDKLILFESFLGKNYSDSPKYIYEELLNCEADYKYVWIFNEVGKEISGNAKQVKRFSLRYYYYLAKAKYWVSNSRIPKRFDKREGNIYLQTWHGTPLKNLVFDMRDVHSANPHYKRDFYIQSRRWDYLISPNQYSSDIFRRAFMFDKKMLEIGYPRNDVLYKKNNEDEINKLKRKMQLPLDKKVILYAPTWRDDQFYEAGKYKFNLELDLNKVRKELSEEYVVVLRMHYFIANQLDLSEYKDFAFDFSKYDDISELYLISDLLITDYSSVFFDYANLRRPILFFTYDLENYRDKLRGFYINMETDLPGPLLYNTDGIVRSIHSIDDISKKFNKKYNEFYRKFCSWDDGHAAEKTIKEVFN</sequence>
<evidence type="ECO:0000256" key="1">
    <source>
        <dbReference type="ARBA" id="ARBA00004202"/>
    </source>
</evidence>